<keyword evidence="1" id="KW-1133">Transmembrane helix</keyword>
<feature type="transmembrane region" description="Helical" evidence="1">
    <location>
        <begin position="20"/>
        <end position="44"/>
    </location>
</feature>
<keyword evidence="1" id="KW-0812">Transmembrane</keyword>
<dbReference type="OrthoDB" id="9789291at2"/>
<evidence type="ECO:0000313" key="3">
    <source>
        <dbReference type="EMBL" id="TWT89008.1"/>
    </source>
</evidence>
<feature type="domain" description="Prepilin peptidase A24 N-terminal" evidence="2">
    <location>
        <begin position="33"/>
        <end position="111"/>
    </location>
</feature>
<dbReference type="RefSeq" id="WP_146400545.1">
    <property type="nucleotide sequence ID" value="NZ_SJPQ01000002.1"/>
</dbReference>
<keyword evidence="4" id="KW-1185">Reference proteome</keyword>
<dbReference type="GO" id="GO:0006465">
    <property type="term" value="P:signal peptide processing"/>
    <property type="evidence" value="ECO:0007669"/>
    <property type="project" value="TreeGrafter"/>
</dbReference>
<evidence type="ECO:0000256" key="1">
    <source>
        <dbReference type="SAM" id="Phobius"/>
    </source>
</evidence>
<dbReference type="EMBL" id="SJPQ01000002">
    <property type="protein sequence ID" value="TWT89008.1"/>
    <property type="molecule type" value="Genomic_DNA"/>
</dbReference>
<dbReference type="GO" id="GO:0004190">
    <property type="term" value="F:aspartic-type endopeptidase activity"/>
    <property type="evidence" value="ECO:0007669"/>
    <property type="project" value="TreeGrafter"/>
</dbReference>
<dbReference type="Pfam" id="PF06750">
    <property type="entry name" value="A24_N_bact"/>
    <property type="match status" value="1"/>
</dbReference>
<dbReference type="Proteomes" id="UP000315440">
    <property type="component" value="Unassembled WGS sequence"/>
</dbReference>
<gene>
    <name evidence="3" type="primary">pppA</name>
    <name evidence="3" type="ORF">Mal64_24990</name>
</gene>
<dbReference type="InterPro" id="IPR010627">
    <property type="entry name" value="Prepilin_pept_A24_N"/>
</dbReference>
<dbReference type="GO" id="GO:0005886">
    <property type="term" value="C:plasma membrane"/>
    <property type="evidence" value="ECO:0007669"/>
    <property type="project" value="TreeGrafter"/>
</dbReference>
<feature type="transmembrane region" description="Helical" evidence="1">
    <location>
        <begin position="97"/>
        <end position="117"/>
    </location>
</feature>
<evidence type="ECO:0000259" key="2">
    <source>
        <dbReference type="Pfam" id="PF06750"/>
    </source>
</evidence>
<sequence length="118" mass="13523">MTEWFENLFTFERVPPWLDALPWWAVVVWLAAFGGCVGSFLNVVALRAPKGKDVVFAPSHCPVCGHKIRPWHNLPIIGYMMLRGRCRDCRAPIPVRYWLWEVAFAALFVVAGLLTPWL</sequence>
<organism evidence="3 4">
    <name type="scientific">Pseudobythopirellula maris</name>
    <dbReference type="NCBI Taxonomy" id="2527991"/>
    <lineage>
        <taxon>Bacteria</taxon>
        <taxon>Pseudomonadati</taxon>
        <taxon>Planctomycetota</taxon>
        <taxon>Planctomycetia</taxon>
        <taxon>Pirellulales</taxon>
        <taxon>Lacipirellulaceae</taxon>
        <taxon>Pseudobythopirellula</taxon>
    </lineage>
</organism>
<keyword evidence="1" id="KW-0472">Membrane</keyword>
<comment type="caution">
    <text evidence="3">The sequence shown here is derived from an EMBL/GenBank/DDBJ whole genome shotgun (WGS) entry which is preliminary data.</text>
</comment>
<protein>
    <submittedName>
        <fullName evidence="3">Leader peptidase PppA</fullName>
    </submittedName>
</protein>
<name>A0A5C5ZPE0_9BACT</name>
<dbReference type="InterPro" id="IPR050882">
    <property type="entry name" value="Prepilin_peptidase/N-MTase"/>
</dbReference>
<accession>A0A5C5ZPE0</accession>
<dbReference type="PANTHER" id="PTHR30487:SF0">
    <property type="entry name" value="PREPILIN LEADER PEPTIDASE_N-METHYLTRANSFERASE-RELATED"/>
    <property type="match status" value="1"/>
</dbReference>
<dbReference type="AlphaFoldDB" id="A0A5C5ZPE0"/>
<evidence type="ECO:0000313" key="4">
    <source>
        <dbReference type="Proteomes" id="UP000315440"/>
    </source>
</evidence>
<reference evidence="3 4" key="1">
    <citation type="submission" date="2019-02" db="EMBL/GenBank/DDBJ databases">
        <title>Deep-cultivation of Planctomycetes and their phenomic and genomic characterization uncovers novel biology.</title>
        <authorList>
            <person name="Wiegand S."/>
            <person name="Jogler M."/>
            <person name="Boedeker C."/>
            <person name="Pinto D."/>
            <person name="Vollmers J."/>
            <person name="Rivas-Marin E."/>
            <person name="Kohn T."/>
            <person name="Peeters S.H."/>
            <person name="Heuer A."/>
            <person name="Rast P."/>
            <person name="Oberbeckmann S."/>
            <person name="Bunk B."/>
            <person name="Jeske O."/>
            <person name="Meyerdierks A."/>
            <person name="Storesund J.E."/>
            <person name="Kallscheuer N."/>
            <person name="Luecker S."/>
            <person name="Lage O.M."/>
            <person name="Pohl T."/>
            <person name="Merkel B.J."/>
            <person name="Hornburger P."/>
            <person name="Mueller R.-W."/>
            <person name="Bruemmer F."/>
            <person name="Labrenz M."/>
            <person name="Spormann A.M."/>
            <person name="Op Den Camp H."/>
            <person name="Overmann J."/>
            <person name="Amann R."/>
            <person name="Jetten M.S.M."/>
            <person name="Mascher T."/>
            <person name="Medema M.H."/>
            <person name="Devos D.P."/>
            <person name="Kaster A.-K."/>
            <person name="Ovreas L."/>
            <person name="Rohde M."/>
            <person name="Galperin M.Y."/>
            <person name="Jogler C."/>
        </authorList>
    </citation>
    <scope>NUCLEOTIDE SEQUENCE [LARGE SCALE GENOMIC DNA]</scope>
    <source>
        <strain evidence="3 4">Mal64</strain>
    </source>
</reference>
<proteinExistence type="predicted"/>
<dbReference type="PANTHER" id="PTHR30487">
    <property type="entry name" value="TYPE 4 PREPILIN-LIKE PROTEINS LEADER PEPTIDE-PROCESSING ENZYME"/>
    <property type="match status" value="1"/>
</dbReference>